<name>A0A2G2ZYS2_CAPAN</name>
<evidence type="ECO:0000256" key="5">
    <source>
        <dbReference type="ARBA" id="ARBA00023136"/>
    </source>
</evidence>
<dbReference type="STRING" id="4072.A0A2G2ZYS2"/>
<comment type="caution">
    <text evidence="8">The sequence shown here is derived from an EMBL/GenBank/DDBJ whole genome shotgun (WGS) entry which is preliminary data.</text>
</comment>
<dbReference type="GO" id="GO:0005886">
    <property type="term" value="C:plasma membrane"/>
    <property type="evidence" value="ECO:0000318"/>
    <property type="project" value="GO_Central"/>
</dbReference>
<reference evidence="8 9" key="1">
    <citation type="journal article" date="2014" name="Nat. Genet.">
        <title>Genome sequence of the hot pepper provides insights into the evolution of pungency in Capsicum species.</title>
        <authorList>
            <person name="Kim S."/>
            <person name="Park M."/>
            <person name="Yeom S.I."/>
            <person name="Kim Y.M."/>
            <person name="Lee J.M."/>
            <person name="Lee H.A."/>
            <person name="Seo E."/>
            <person name="Choi J."/>
            <person name="Cheong K."/>
            <person name="Kim K.T."/>
            <person name="Jung K."/>
            <person name="Lee G.W."/>
            <person name="Oh S.K."/>
            <person name="Bae C."/>
            <person name="Kim S.B."/>
            <person name="Lee H.Y."/>
            <person name="Kim S.Y."/>
            <person name="Kim M.S."/>
            <person name="Kang B.C."/>
            <person name="Jo Y.D."/>
            <person name="Yang H.B."/>
            <person name="Jeong H.J."/>
            <person name="Kang W.H."/>
            <person name="Kwon J.K."/>
            <person name="Shin C."/>
            <person name="Lim J.Y."/>
            <person name="Park J.H."/>
            <person name="Huh J.H."/>
            <person name="Kim J.S."/>
            <person name="Kim B.D."/>
            <person name="Cohen O."/>
            <person name="Paran I."/>
            <person name="Suh M.C."/>
            <person name="Lee S.B."/>
            <person name="Kim Y.K."/>
            <person name="Shin Y."/>
            <person name="Noh S.J."/>
            <person name="Park J."/>
            <person name="Seo Y.S."/>
            <person name="Kwon S.Y."/>
            <person name="Kim H.A."/>
            <person name="Park J.M."/>
            <person name="Kim H.J."/>
            <person name="Choi S.B."/>
            <person name="Bosland P.W."/>
            <person name="Reeves G."/>
            <person name="Jo S.H."/>
            <person name="Lee B.W."/>
            <person name="Cho H.T."/>
            <person name="Choi H.S."/>
            <person name="Lee M.S."/>
            <person name="Yu Y."/>
            <person name="Do Choi Y."/>
            <person name="Park B.S."/>
            <person name="van Deynze A."/>
            <person name="Ashrafi H."/>
            <person name="Hill T."/>
            <person name="Kim W.T."/>
            <person name="Pai H.S."/>
            <person name="Ahn H.K."/>
            <person name="Yeam I."/>
            <person name="Giovannoni J.J."/>
            <person name="Rose J.K."/>
            <person name="Sorensen I."/>
            <person name="Lee S.J."/>
            <person name="Kim R.W."/>
            <person name="Choi I.Y."/>
            <person name="Choi B.S."/>
            <person name="Lim J.S."/>
            <person name="Lee Y.H."/>
            <person name="Choi D."/>
        </authorList>
    </citation>
    <scope>NUCLEOTIDE SEQUENCE [LARGE SCALE GENOMIC DNA]</scope>
    <source>
        <strain evidence="9">cv. CM334</strain>
    </source>
</reference>
<dbReference type="AlphaFoldDB" id="A0A2G2ZYS2"/>
<sequence>MSCLTSFLCLSLKTVSNPLRIQVGDDSADDFPLNGTTLGNQVNMSIGVDDAIVANTVYSDGQLAIYQVEKMAKAIQRFGMKRALVVHSEGQNVGNVVPRDENHDDKHRDNVSMQTDEEFSEEFLKKSLTPRKANIKIDTEQNQ</sequence>
<reference evidence="8 9" key="2">
    <citation type="journal article" date="2017" name="Genome Biol.">
        <title>New reference genome sequences of hot pepper reveal the massive evolution of plant disease-resistance genes by retroduplication.</title>
        <authorList>
            <person name="Kim S."/>
            <person name="Park J."/>
            <person name="Yeom S.I."/>
            <person name="Kim Y.M."/>
            <person name="Seo E."/>
            <person name="Kim K.T."/>
            <person name="Kim M.S."/>
            <person name="Lee J.M."/>
            <person name="Cheong K."/>
            <person name="Shin H.S."/>
            <person name="Kim S.B."/>
            <person name="Han K."/>
            <person name="Lee J."/>
            <person name="Park M."/>
            <person name="Lee H.A."/>
            <person name="Lee H.Y."/>
            <person name="Lee Y."/>
            <person name="Oh S."/>
            <person name="Lee J.H."/>
            <person name="Choi E."/>
            <person name="Choi E."/>
            <person name="Lee S.E."/>
            <person name="Jeon J."/>
            <person name="Kim H."/>
            <person name="Choi G."/>
            <person name="Song H."/>
            <person name="Lee J."/>
            <person name="Lee S.C."/>
            <person name="Kwon J.K."/>
            <person name="Lee H.Y."/>
            <person name="Koo N."/>
            <person name="Hong Y."/>
            <person name="Kim R.W."/>
            <person name="Kang W.H."/>
            <person name="Huh J.H."/>
            <person name="Kang B.C."/>
            <person name="Yang T.J."/>
            <person name="Lee Y.H."/>
            <person name="Bennetzen J.L."/>
            <person name="Choi D."/>
        </authorList>
    </citation>
    <scope>NUCLEOTIDE SEQUENCE [LARGE SCALE GENOMIC DNA]</scope>
    <source>
        <strain evidence="9">cv. CM334</strain>
    </source>
</reference>
<dbReference type="EMBL" id="AYRZ02000003">
    <property type="protein sequence ID" value="PHT87133.1"/>
    <property type="molecule type" value="Genomic_DNA"/>
</dbReference>
<feature type="compositionally biased region" description="Basic and acidic residues" evidence="6">
    <location>
        <begin position="98"/>
        <end position="110"/>
    </location>
</feature>
<gene>
    <name evidence="8" type="ORF">T459_09239</name>
</gene>
<dbReference type="PANTHER" id="PTHR32077:SF65">
    <property type="entry name" value="FASCICLIN-LIKE ARABINOGALACTAN PROTEIN 11"/>
    <property type="match status" value="1"/>
</dbReference>
<organism evidence="8 9">
    <name type="scientific">Capsicum annuum</name>
    <name type="common">Capsicum pepper</name>
    <dbReference type="NCBI Taxonomy" id="4072"/>
    <lineage>
        <taxon>Eukaryota</taxon>
        <taxon>Viridiplantae</taxon>
        <taxon>Streptophyta</taxon>
        <taxon>Embryophyta</taxon>
        <taxon>Tracheophyta</taxon>
        <taxon>Spermatophyta</taxon>
        <taxon>Magnoliopsida</taxon>
        <taxon>eudicotyledons</taxon>
        <taxon>Gunneridae</taxon>
        <taxon>Pentapetalae</taxon>
        <taxon>asterids</taxon>
        <taxon>lamiids</taxon>
        <taxon>Solanales</taxon>
        <taxon>Solanaceae</taxon>
        <taxon>Solanoideae</taxon>
        <taxon>Capsiceae</taxon>
        <taxon>Capsicum</taxon>
    </lineage>
</organism>
<evidence type="ECO:0000256" key="7">
    <source>
        <dbReference type="SAM" id="SignalP"/>
    </source>
</evidence>
<keyword evidence="2" id="KW-1003">Cell membrane</keyword>
<dbReference type="InterPro" id="IPR045003">
    <property type="entry name" value="FLA_A"/>
</dbReference>
<dbReference type="GO" id="GO:0009834">
    <property type="term" value="P:plant-type secondary cell wall biogenesis"/>
    <property type="evidence" value="ECO:0000318"/>
    <property type="project" value="GO_Central"/>
</dbReference>
<protein>
    <submittedName>
        <fullName evidence="8">Uncharacterized protein</fullName>
    </submittedName>
</protein>
<evidence type="ECO:0000256" key="3">
    <source>
        <dbReference type="ARBA" id="ARBA00022622"/>
    </source>
</evidence>
<comment type="subcellular location">
    <subcellularLocation>
        <location evidence="1">Cell membrane</location>
        <topology evidence="1">Lipid-anchor</topology>
        <topology evidence="1">GPI-anchor</topology>
    </subcellularLocation>
</comment>
<evidence type="ECO:0000256" key="6">
    <source>
        <dbReference type="SAM" id="MobiDB-lite"/>
    </source>
</evidence>
<evidence type="ECO:0000313" key="9">
    <source>
        <dbReference type="Proteomes" id="UP000222542"/>
    </source>
</evidence>
<keyword evidence="3" id="KW-0336">GPI-anchor</keyword>
<feature type="chain" id="PRO_5013639612" evidence="7">
    <location>
        <begin position="19"/>
        <end position="143"/>
    </location>
</feature>
<keyword evidence="3" id="KW-0325">Glycoprotein</keyword>
<accession>A0A2G2ZYS2</accession>
<evidence type="ECO:0000313" key="8">
    <source>
        <dbReference type="EMBL" id="PHT87133.1"/>
    </source>
</evidence>
<evidence type="ECO:0000256" key="1">
    <source>
        <dbReference type="ARBA" id="ARBA00004609"/>
    </source>
</evidence>
<keyword evidence="9" id="KW-1185">Reference proteome</keyword>
<proteinExistence type="predicted"/>
<keyword evidence="3" id="KW-0449">Lipoprotein</keyword>
<dbReference type="GO" id="GO:0098552">
    <property type="term" value="C:side of membrane"/>
    <property type="evidence" value="ECO:0007669"/>
    <property type="project" value="UniProtKB-KW"/>
</dbReference>
<feature type="region of interest" description="Disordered" evidence="6">
    <location>
        <begin position="94"/>
        <end position="125"/>
    </location>
</feature>
<dbReference type="PANTHER" id="PTHR32077">
    <property type="entry name" value="FASCICLIN-LIKE ARABINOGALACTAN PROTEIN"/>
    <property type="match status" value="1"/>
</dbReference>
<feature type="signal peptide" evidence="7">
    <location>
        <begin position="1"/>
        <end position="18"/>
    </location>
</feature>
<evidence type="ECO:0000256" key="2">
    <source>
        <dbReference type="ARBA" id="ARBA00022475"/>
    </source>
</evidence>
<dbReference type="Proteomes" id="UP000222542">
    <property type="component" value="Unassembled WGS sequence"/>
</dbReference>
<evidence type="ECO:0000256" key="4">
    <source>
        <dbReference type="ARBA" id="ARBA00022729"/>
    </source>
</evidence>
<dbReference type="Gramene" id="PHT87133">
    <property type="protein sequence ID" value="PHT87133"/>
    <property type="gene ID" value="T459_09239"/>
</dbReference>
<keyword evidence="4 7" id="KW-0732">Signal</keyword>
<keyword evidence="5" id="KW-0472">Membrane</keyword>